<evidence type="ECO:0000313" key="4">
    <source>
        <dbReference type="EMBL" id="TGK02843.1"/>
    </source>
</evidence>
<dbReference type="PANTHER" id="PTHR22946:SF9">
    <property type="entry name" value="POLYKETIDE TRANSFERASE AF380"/>
    <property type="match status" value="1"/>
</dbReference>
<feature type="signal peptide" evidence="2">
    <location>
        <begin position="1"/>
        <end position="23"/>
    </location>
</feature>
<dbReference type="InterPro" id="IPR008979">
    <property type="entry name" value="Galactose-bd-like_sf"/>
</dbReference>
<dbReference type="OrthoDB" id="319764at2"/>
<dbReference type="AlphaFoldDB" id="A0A5F1ZVI5"/>
<evidence type="ECO:0000256" key="1">
    <source>
        <dbReference type="ARBA" id="ARBA00022801"/>
    </source>
</evidence>
<dbReference type="Gene3D" id="2.60.120.260">
    <property type="entry name" value="Galactose-binding domain-like"/>
    <property type="match status" value="1"/>
</dbReference>
<dbReference type="EMBL" id="RQER01000004">
    <property type="protein sequence ID" value="TGK02843.1"/>
    <property type="molecule type" value="Genomic_DNA"/>
</dbReference>
<evidence type="ECO:0000256" key="2">
    <source>
        <dbReference type="SAM" id="SignalP"/>
    </source>
</evidence>
<evidence type="ECO:0000259" key="3">
    <source>
        <dbReference type="SMART" id="SM00939"/>
    </source>
</evidence>
<name>A0A5F1ZVI5_9LEPT</name>
<dbReference type="GO" id="GO:0008239">
    <property type="term" value="F:dipeptidyl-peptidase activity"/>
    <property type="evidence" value="ECO:0007669"/>
    <property type="project" value="InterPro"/>
</dbReference>
<keyword evidence="6" id="KW-1185">Reference proteome</keyword>
<protein>
    <submittedName>
        <fullName evidence="4">Esterase</fullName>
    </submittedName>
</protein>
<dbReference type="SMART" id="SM00939">
    <property type="entry name" value="PepX_C"/>
    <property type="match status" value="1"/>
</dbReference>
<reference evidence="5" key="1">
    <citation type="submission" date="2018-10" db="EMBL/GenBank/DDBJ databases">
        <authorList>
            <person name="Vincent A.T."/>
            <person name="Schiettekatte O."/>
            <person name="Bourhy P."/>
            <person name="Veyrier F.J."/>
            <person name="Picardeau M."/>
        </authorList>
    </citation>
    <scope>NUCLEOTIDE SEQUENCE</scope>
    <source>
        <strain evidence="5">201702690</strain>
    </source>
</reference>
<proteinExistence type="predicted"/>
<dbReference type="Pfam" id="PF02129">
    <property type="entry name" value="Peptidase_S15"/>
    <property type="match status" value="1"/>
</dbReference>
<feature type="domain" description="Xaa-Pro dipeptidyl-peptidase C-terminal" evidence="3">
    <location>
        <begin position="350"/>
        <end position="579"/>
    </location>
</feature>
<reference evidence="6 7" key="2">
    <citation type="journal article" date="2019" name="PLoS Negl. Trop. Dis.">
        <title>Revisiting the worldwide diversity of Leptospira species in the environment.</title>
        <authorList>
            <person name="Vincent A.T."/>
            <person name="Schiettekatte O."/>
            <person name="Bourhy P."/>
            <person name="Veyrier F.J."/>
            <person name="Picardeau M."/>
        </authorList>
    </citation>
    <scope>NUCLEOTIDE SEQUENCE [LARGE SCALE GENOMIC DNA]</scope>
    <source>
        <strain evidence="6">201702690</strain>
        <strain evidence="4 7">SSW18</strain>
    </source>
</reference>
<evidence type="ECO:0000313" key="6">
    <source>
        <dbReference type="Proteomes" id="UP000297273"/>
    </source>
</evidence>
<dbReference type="PANTHER" id="PTHR22946">
    <property type="entry name" value="DIENELACTONE HYDROLASE DOMAIN-CONTAINING PROTEIN-RELATED"/>
    <property type="match status" value="1"/>
</dbReference>
<comment type="caution">
    <text evidence="4">The sequence shown here is derived from an EMBL/GenBank/DDBJ whole genome shotgun (WGS) entry which is preliminary data.</text>
</comment>
<dbReference type="InterPro" id="IPR050261">
    <property type="entry name" value="FrsA_esterase"/>
</dbReference>
<feature type="chain" id="PRO_5043207030" evidence="2">
    <location>
        <begin position="24"/>
        <end position="583"/>
    </location>
</feature>
<gene>
    <name evidence="4" type="ORF">EHO57_05890</name>
    <name evidence="5" type="ORF">EHQ53_05055</name>
</gene>
<sequence length="583" mass="62858">MRKTYRTLVMRLCILTMTMGVFFYSCKSESPNNAEAAALLASLDPSLAQAIGNQSGTTGTLRAADTESDIQAAFAQENDGSFTFDNTIKVNAFDGVSLEVNLFKPANIPSGTKLPAIVFVNSWALNKYEYIVPAAKLAKKGYIVLCYSTRGFGASGGLIDTAGPKDRADLSSILDWLLANTPTDIANIGISGVSYGAGISLTGVSTEPRIKTAVAMSGWGDLKRSLYGNDTPRLVWGLILVASSYITGRPDPIVAQNFASLIQHTNIDFVTSWAADRSPQTYVGQLNASSGKSVMISNNFEDFLFNPNGILDYYTQITVPKKLLMNEGIHASAEATGLLGISNFVWDNAYDWFDYWLKGVNNGIMAKPQVTLQTRFNGPRVTYPSWPAPTVGNKTYYLKPRGLFTNGEISTSQNTTVTNTTILSGADTVATTGFPLLSDILSAQVGIPTTTNLFFESRVNGIVYQSSALSSALKIRGKMFWNGRISSTLGKANINVYFYDVAKSGTATLITHGTYTIFDAAANEARDISIDLNAVAYDVPAGDSIAIAIDTYDVLYSVPTTLIYGLDVKHLKSPQTTLVIQSE</sequence>
<dbReference type="InterPro" id="IPR013736">
    <property type="entry name" value="Xaa-Pro_dipept_C"/>
</dbReference>
<dbReference type="SUPFAM" id="SSF53474">
    <property type="entry name" value="alpha/beta-Hydrolases"/>
    <property type="match status" value="1"/>
</dbReference>
<evidence type="ECO:0000313" key="7">
    <source>
        <dbReference type="Proteomes" id="UP000297946"/>
    </source>
</evidence>
<dbReference type="SUPFAM" id="SSF49785">
    <property type="entry name" value="Galactose-binding domain-like"/>
    <property type="match status" value="1"/>
</dbReference>
<evidence type="ECO:0000313" key="5">
    <source>
        <dbReference type="EMBL" id="TGL41597.1"/>
    </source>
</evidence>
<dbReference type="Proteomes" id="UP000297273">
    <property type="component" value="Unassembled WGS sequence"/>
</dbReference>
<accession>A0A5F1ZVI5</accession>
<keyword evidence="1" id="KW-0378">Hydrolase</keyword>
<dbReference type="RefSeq" id="WP_135643768.1">
    <property type="nucleotide sequence ID" value="NZ_RQER01000004.1"/>
</dbReference>
<dbReference type="GO" id="GO:0052689">
    <property type="term" value="F:carboxylic ester hydrolase activity"/>
    <property type="evidence" value="ECO:0007669"/>
    <property type="project" value="UniProtKB-ARBA"/>
</dbReference>
<organism evidence="4 7">
    <name type="scientific">Leptospira langatensis</name>
    <dbReference type="NCBI Taxonomy" id="2484983"/>
    <lineage>
        <taxon>Bacteria</taxon>
        <taxon>Pseudomonadati</taxon>
        <taxon>Spirochaetota</taxon>
        <taxon>Spirochaetia</taxon>
        <taxon>Leptospirales</taxon>
        <taxon>Leptospiraceae</taxon>
        <taxon>Leptospira</taxon>
    </lineage>
</organism>
<dbReference type="InterPro" id="IPR029058">
    <property type="entry name" value="AB_hydrolase_fold"/>
</dbReference>
<dbReference type="EMBL" id="RQGC01000004">
    <property type="protein sequence ID" value="TGL41597.1"/>
    <property type="molecule type" value="Genomic_DNA"/>
</dbReference>
<dbReference type="Pfam" id="PF08530">
    <property type="entry name" value="PepX_C"/>
    <property type="match status" value="1"/>
</dbReference>
<dbReference type="Gene3D" id="3.40.50.1820">
    <property type="entry name" value="alpha/beta hydrolase"/>
    <property type="match status" value="1"/>
</dbReference>
<dbReference type="Proteomes" id="UP000297946">
    <property type="component" value="Unassembled WGS sequence"/>
</dbReference>
<keyword evidence="2" id="KW-0732">Signal</keyword>
<dbReference type="PROSITE" id="PS51257">
    <property type="entry name" value="PROKAR_LIPOPROTEIN"/>
    <property type="match status" value="1"/>
</dbReference>
<dbReference type="InterPro" id="IPR000383">
    <property type="entry name" value="Xaa-Pro-like_dom"/>
</dbReference>